<evidence type="ECO:0000313" key="2">
    <source>
        <dbReference type="Proteomes" id="UP001188597"/>
    </source>
</evidence>
<dbReference type="EMBL" id="JAVXUP010001588">
    <property type="protein sequence ID" value="KAK3009973.1"/>
    <property type="molecule type" value="Genomic_DNA"/>
</dbReference>
<organism evidence="1 2">
    <name type="scientific">Escallonia herrerae</name>
    <dbReference type="NCBI Taxonomy" id="1293975"/>
    <lineage>
        <taxon>Eukaryota</taxon>
        <taxon>Viridiplantae</taxon>
        <taxon>Streptophyta</taxon>
        <taxon>Embryophyta</taxon>
        <taxon>Tracheophyta</taxon>
        <taxon>Spermatophyta</taxon>
        <taxon>Magnoliopsida</taxon>
        <taxon>eudicotyledons</taxon>
        <taxon>Gunneridae</taxon>
        <taxon>Pentapetalae</taxon>
        <taxon>asterids</taxon>
        <taxon>campanulids</taxon>
        <taxon>Escalloniales</taxon>
        <taxon>Escalloniaceae</taxon>
        <taxon>Escallonia</taxon>
    </lineage>
</organism>
<protein>
    <submittedName>
        <fullName evidence="1">Uncharacterized protein</fullName>
    </submittedName>
</protein>
<name>A0AA89AQ18_9ASTE</name>
<accession>A0AA89AQ18</accession>
<gene>
    <name evidence="1" type="ORF">RJ639_012828</name>
</gene>
<proteinExistence type="predicted"/>
<reference evidence="1" key="1">
    <citation type="submission" date="2022-12" db="EMBL/GenBank/DDBJ databases">
        <title>Draft genome assemblies for two species of Escallonia (Escalloniales).</title>
        <authorList>
            <person name="Chanderbali A."/>
            <person name="Dervinis C."/>
            <person name="Anghel I."/>
            <person name="Soltis D."/>
            <person name="Soltis P."/>
            <person name="Zapata F."/>
        </authorList>
    </citation>
    <scope>NUCLEOTIDE SEQUENCE</scope>
    <source>
        <strain evidence="1">UCBG64.0493</strain>
        <tissue evidence="1">Leaf</tissue>
    </source>
</reference>
<keyword evidence="2" id="KW-1185">Reference proteome</keyword>
<sequence>MEKGDTRGNDGGAIQDKNITLTISSWIEHRGNKLKFIDLTQSQELTGNPDFSDIPNLESCAQTVTPWYAPPPFVTGLVKDCTYIRSNLKVNNGYYTHATYMISKPYVEGLIMNFIDIMRSKSTIAPSNGCMMFIA</sequence>
<dbReference type="Proteomes" id="UP001188597">
    <property type="component" value="Unassembled WGS sequence"/>
</dbReference>
<evidence type="ECO:0000313" key="1">
    <source>
        <dbReference type="EMBL" id="KAK3009973.1"/>
    </source>
</evidence>
<comment type="caution">
    <text evidence="1">The sequence shown here is derived from an EMBL/GenBank/DDBJ whole genome shotgun (WGS) entry which is preliminary data.</text>
</comment>
<dbReference type="AlphaFoldDB" id="A0AA89AQ18"/>